<evidence type="ECO:0000313" key="1">
    <source>
        <dbReference type="EMBL" id="NEC87440.1"/>
    </source>
</evidence>
<name>A0A6B3BT15_9ACTN</name>
<dbReference type="InterPro" id="IPR016024">
    <property type="entry name" value="ARM-type_fold"/>
</dbReference>
<dbReference type="SUPFAM" id="SSF48371">
    <property type="entry name" value="ARM repeat"/>
    <property type="match status" value="1"/>
</dbReference>
<sequence length="679" mass="75344">MAGGRDQLVELLQHAGLEVVGDWHIEEVLPPHAAWRSVISGRAKPFVAVPADQPDLVAELNAQWHRLAGSNGIVGEDGVFLIDVTGNWTGCAPRRWARVKLSGEWDLAGVLGERPGQPEFLSLSTDGDTLIGVTTEEDEVWFIVLDRIGEWQEATARASAQETSEEREAAWGALFRGPGPSERLRQMWAHGLALNPATPDDLRARLLGLSHHVMWRPLPTAAVEAAMVHPDPKLRQHLAEVQPNITTDQWARLILGEEEPRNRWILTLLAADRQVELTDAAYEQLVADPSARIRVEAARLAGLPERMLTALAADAEWSVRAAVCHRAWPHLGTAARRALLDDPSGKVRIEALLQHHQEHPMPRSAFDTTGLDTTGLDAAELRCRAVKTCRLERSLAEHLAHHGDQAQRRSLAGNPHLDPDLVGILAQDPDEQVRYVMALRADLNEEQRADIDIDFDPHIHLNPLDWVVALHEDPVAMRRLAASSHPLVRRSVARARHLPPDVIEVLALDEDRVVQLFLAESCDDAPADMLLRVWQWWTGSLSTPDRPHGHPNFPRVGLLRYADDPNPRMRQLALDAPESTAELVERFSRDSNKEVRHRAAKDSRLTPSSALRLLDDPHDSVRDAAARHPGLPARVLVRLLRDTDAGTAQTAARHPALPVPVMEQMLQRIHLPADAGPGR</sequence>
<organism evidence="1">
    <name type="scientific">Streptomyces sp. SID12501</name>
    <dbReference type="NCBI Taxonomy" id="2706042"/>
    <lineage>
        <taxon>Bacteria</taxon>
        <taxon>Bacillati</taxon>
        <taxon>Actinomycetota</taxon>
        <taxon>Actinomycetes</taxon>
        <taxon>Kitasatosporales</taxon>
        <taxon>Streptomycetaceae</taxon>
        <taxon>Streptomyces</taxon>
    </lineage>
</organism>
<protein>
    <submittedName>
        <fullName evidence="1">PE-PGRS family protein</fullName>
    </submittedName>
</protein>
<reference evidence="1" key="1">
    <citation type="submission" date="2020-01" db="EMBL/GenBank/DDBJ databases">
        <title>Insect and environment-associated Actinomycetes.</title>
        <authorList>
            <person name="Currrie C."/>
            <person name="Chevrette M."/>
            <person name="Carlson C."/>
            <person name="Stubbendieck R."/>
            <person name="Wendt-Pienkowski E."/>
        </authorList>
    </citation>
    <scope>NUCLEOTIDE SEQUENCE</scope>
    <source>
        <strain evidence="1">SID12501</strain>
    </source>
</reference>
<dbReference type="InterPro" id="IPR011989">
    <property type="entry name" value="ARM-like"/>
</dbReference>
<comment type="caution">
    <text evidence="1">The sequence shown here is derived from an EMBL/GenBank/DDBJ whole genome shotgun (WGS) entry which is preliminary data.</text>
</comment>
<dbReference type="Gene3D" id="1.25.10.10">
    <property type="entry name" value="Leucine-rich Repeat Variant"/>
    <property type="match status" value="2"/>
</dbReference>
<gene>
    <name evidence="1" type="ORF">G3I71_16765</name>
</gene>
<dbReference type="EMBL" id="JAAGLU010000012">
    <property type="protein sequence ID" value="NEC87440.1"/>
    <property type="molecule type" value="Genomic_DNA"/>
</dbReference>
<dbReference type="RefSeq" id="WP_164315540.1">
    <property type="nucleotide sequence ID" value="NZ_JAAGLU010000012.1"/>
</dbReference>
<dbReference type="AlphaFoldDB" id="A0A6B3BT15"/>
<proteinExistence type="predicted"/>
<accession>A0A6B3BT15</accession>